<dbReference type="RefSeq" id="WP_307241599.1">
    <property type="nucleotide sequence ID" value="NZ_JAUSQZ010000001.1"/>
</dbReference>
<accession>A0ABT9P1R2</accession>
<sequence length="237" mass="25552">MIIRRLIGVVLVLLVLLVIVDRVTWWAARRVVAERVQSEAGLAERPDVEVHGFPLLTQALSGKYNQVNAKVNDLTVQDGVTVDQLDVEMRGIHANFGDILNHRLGDVPVDSAVAEATVGFSAIDKVVAENMPDDNLKVEFTQGDGGRLSITGTYQNSLGSTQIQGDASVTIKDGDLVLELTQDSLQDVPAVLRPQVTTLLNRSYHLPELPFGFTAQDVTVGDSGVTVKATTTQVQLG</sequence>
<dbReference type="InterPro" id="IPR021373">
    <property type="entry name" value="DUF2993"/>
</dbReference>
<gene>
    <name evidence="1" type="ORF">J2S57_002366</name>
</gene>
<dbReference type="Proteomes" id="UP001235712">
    <property type="component" value="Unassembled WGS sequence"/>
</dbReference>
<dbReference type="Pfam" id="PF11209">
    <property type="entry name" value="LmeA"/>
    <property type="match status" value="1"/>
</dbReference>
<protein>
    <recommendedName>
        <fullName evidence="3">DUF2993 family protein</fullName>
    </recommendedName>
</protein>
<evidence type="ECO:0008006" key="3">
    <source>
        <dbReference type="Google" id="ProtNLM"/>
    </source>
</evidence>
<name>A0ABT9P1R2_9ACTN</name>
<evidence type="ECO:0000313" key="2">
    <source>
        <dbReference type="Proteomes" id="UP001235712"/>
    </source>
</evidence>
<dbReference type="EMBL" id="JAUSQZ010000001">
    <property type="protein sequence ID" value="MDP9826617.1"/>
    <property type="molecule type" value="Genomic_DNA"/>
</dbReference>
<proteinExistence type="predicted"/>
<evidence type="ECO:0000313" key="1">
    <source>
        <dbReference type="EMBL" id="MDP9826617.1"/>
    </source>
</evidence>
<comment type="caution">
    <text evidence="1">The sequence shown here is derived from an EMBL/GenBank/DDBJ whole genome shotgun (WGS) entry which is preliminary data.</text>
</comment>
<organism evidence="1 2">
    <name type="scientific">Kineosporia succinea</name>
    <dbReference type="NCBI Taxonomy" id="84632"/>
    <lineage>
        <taxon>Bacteria</taxon>
        <taxon>Bacillati</taxon>
        <taxon>Actinomycetota</taxon>
        <taxon>Actinomycetes</taxon>
        <taxon>Kineosporiales</taxon>
        <taxon>Kineosporiaceae</taxon>
        <taxon>Kineosporia</taxon>
    </lineage>
</organism>
<reference evidence="1 2" key="1">
    <citation type="submission" date="2023-07" db="EMBL/GenBank/DDBJ databases">
        <title>Sequencing the genomes of 1000 actinobacteria strains.</title>
        <authorList>
            <person name="Klenk H.-P."/>
        </authorList>
    </citation>
    <scope>NUCLEOTIDE SEQUENCE [LARGE SCALE GENOMIC DNA]</scope>
    <source>
        <strain evidence="1 2">DSM 44388</strain>
    </source>
</reference>
<keyword evidence="2" id="KW-1185">Reference proteome</keyword>